<evidence type="ECO:0000313" key="19">
    <source>
        <dbReference type="Proteomes" id="UP000612055"/>
    </source>
</evidence>
<dbReference type="Gene3D" id="1.20.58.760">
    <property type="entry name" value="Peptidase M41"/>
    <property type="match status" value="1"/>
</dbReference>
<feature type="compositionally biased region" description="Gly residues" evidence="16">
    <location>
        <begin position="1070"/>
        <end position="1081"/>
    </location>
</feature>
<evidence type="ECO:0000256" key="12">
    <source>
        <dbReference type="ARBA" id="ARBA00022946"/>
    </source>
</evidence>
<dbReference type="InterPro" id="IPR027417">
    <property type="entry name" value="P-loop_NTPase"/>
</dbReference>
<dbReference type="SMART" id="SM00382">
    <property type="entry name" value="AAA"/>
    <property type="match status" value="1"/>
</dbReference>
<evidence type="ECO:0000256" key="5">
    <source>
        <dbReference type="ARBA" id="ARBA00022670"/>
    </source>
</evidence>
<evidence type="ECO:0000256" key="15">
    <source>
        <dbReference type="ARBA" id="ARBA00023136"/>
    </source>
</evidence>
<dbReference type="EMBL" id="JAEHOE010000046">
    <property type="protein sequence ID" value="KAG2492274.1"/>
    <property type="molecule type" value="Genomic_DNA"/>
</dbReference>
<evidence type="ECO:0000256" key="8">
    <source>
        <dbReference type="ARBA" id="ARBA00022741"/>
    </source>
</evidence>
<feature type="region of interest" description="Disordered" evidence="16">
    <location>
        <begin position="1131"/>
        <end position="1234"/>
    </location>
</feature>
<evidence type="ECO:0000256" key="1">
    <source>
        <dbReference type="ARBA" id="ARBA00001947"/>
    </source>
</evidence>
<keyword evidence="11" id="KW-0067">ATP-binding</keyword>
<dbReference type="FunFam" id="1.10.8.60:FF:000001">
    <property type="entry name" value="ATP-dependent zinc metalloprotease FtsH"/>
    <property type="match status" value="1"/>
</dbReference>
<keyword evidence="14" id="KW-0482">Metalloprotease</keyword>
<dbReference type="InterPro" id="IPR003593">
    <property type="entry name" value="AAA+_ATPase"/>
</dbReference>
<dbReference type="Pfam" id="PF00004">
    <property type="entry name" value="AAA"/>
    <property type="match status" value="2"/>
</dbReference>
<evidence type="ECO:0000256" key="2">
    <source>
        <dbReference type="ARBA" id="ARBA00004141"/>
    </source>
</evidence>
<evidence type="ECO:0000256" key="3">
    <source>
        <dbReference type="ARBA" id="ARBA00010044"/>
    </source>
</evidence>
<dbReference type="InterPro" id="IPR003960">
    <property type="entry name" value="ATPase_AAA_CS"/>
</dbReference>
<dbReference type="Pfam" id="PF17862">
    <property type="entry name" value="AAA_lid_3"/>
    <property type="match status" value="1"/>
</dbReference>
<dbReference type="InterPro" id="IPR041569">
    <property type="entry name" value="AAA_lid_3"/>
</dbReference>
<keyword evidence="12" id="KW-0809">Transit peptide</keyword>
<feature type="compositionally biased region" description="Gly residues" evidence="16">
    <location>
        <begin position="1218"/>
        <end position="1234"/>
    </location>
</feature>
<feature type="region of interest" description="Disordered" evidence="16">
    <location>
        <begin position="1056"/>
        <end position="1113"/>
    </location>
</feature>
<evidence type="ECO:0000256" key="6">
    <source>
        <dbReference type="ARBA" id="ARBA00022692"/>
    </source>
</evidence>
<name>A0A835Y789_9CHLO</name>
<feature type="compositionally biased region" description="Gly residues" evidence="16">
    <location>
        <begin position="445"/>
        <end position="461"/>
    </location>
</feature>
<keyword evidence="9" id="KW-0378">Hydrolase</keyword>
<keyword evidence="5" id="KW-0645">Protease</keyword>
<dbReference type="SUPFAM" id="SSF52540">
    <property type="entry name" value="P-loop containing nucleoside triphosphate hydrolases"/>
    <property type="match status" value="1"/>
</dbReference>
<dbReference type="OrthoDB" id="1413014at2759"/>
<dbReference type="GO" id="GO:0005524">
    <property type="term" value="F:ATP binding"/>
    <property type="evidence" value="ECO:0007669"/>
    <property type="project" value="UniProtKB-KW"/>
</dbReference>
<keyword evidence="6" id="KW-0812">Transmembrane</keyword>
<evidence type="ECO:0000256" key="4">
    <source>
        <dbReference type="ARBA" id="ARBA00010550"/>
    </source>
</evidence>
<comment type="subcellular location">
    <subcellularLocation>
        <location evidence="2">Membrane</location>
        <topology evidence="2">Multi-pass membrane protein</topology>
    </subcellularLocation>
</comment>
<feature type="compositionally biased region" description="Low complexity" evidence="16">
    <location>
        <begin position="100"/>
        <end position="168"/>
    </location>
</feature>
<comment type="cofactor">
    <cofactor evidence="1">
        <name>Zn(2+)</name>
        <dbReference type="ChEBI" id="CHEBI:29105"/>
    </cofactor>
</comment>
<feature type="compositionally biased region" description="Basic and acidic residues" evidence="16">
    <location>
        <begin position="464"/>
        <end position="481"/>
    </location>
</feature>
<dbReference type="Gene3D" id="1.10.8.60">
    <property type="match status" value="2"/>
</dbReference>
<proteinExistence type="inferred from homology"/>
<evidence type="ECO:0000256" key="7">
    <source>
        <dbReference type="ARBA" id="ARBA00022723"/>
    </source>
</evidence>
<feature type="compositionally biased region" description="Low complexity" evidence="16">
    <location>
        <begin position="1131"/>
        <end position="1148"/>
    </location>
</feature>
<dbReference type="Pfam" id="PF01434">
    <property type="entry name" value="Peptidase_M41"/>
    <property type="match status" value="1"/>
</dbReference>
<feature type="compositionally biased region" description="Basic and acidic residues" evidence="16">
    <location>
        <begin position="1151"/>
        <end position="1190"/>
    </location>
</feature>
<dbReference type="PANTHER" id="PTHR23076">
    <property type="entry name" value="METALLOPROTEASE M41 FTSH"/>
    <property type="match status" value="1"/>
</dbReference>
<dbReference type="SUPFAM" id="SSF140990">
    <property type="entry name" value="FtsH protease domain-like"/>
    <property type="match status" value="1"/>
</dbReference>
<keyword evidence="8" id="KW-0547">Nucleotide-binding</keyword>
<reference evidence="18" key="1">
    <citation type="journal article" date="2020" name="bioRxiv">
        <title>Comparative genomics of Chlamydomonas.</title>
        <authorList>
            <person name="Craig R.J."/>
            <person name="Hasan A.R."/>
            <person name="Ness R.W."/>
            <person name="Keightley P.D."/>
        </authorList>
    </citation>
    <scope>NUCLEOTIDE SEQUENCE</scope>
    <source>
        <strain evidence="18">CCAP 11/70</strain>
    </source>
</reference>
<dbReference type="InterPro" id="IPR037219">
    <property type="entry name" value="Peptidase_M41-like"/>
</dbReference>
<keyword evidence="10" id="KW-0862">Zinc</keyword>
<evidence type="ECO:0000313" key="18">
    <source>
        <dbReference type="EMBL" id="KAG2492274.1"/>
    </source>
</evidence>
<comment type="caution">
    <text evidence="18">The sequence shown here is derived from an EMBL/GenBank/DDBJ whole genome shotgun (WGS) entry which is preliminary data.</text>
</comment>
<dbReference type="Proteomes" id="UP000612055">
    <property type="component" value="Unassembled WGS sequence"/>
</dbReference>
<keyword evidence="15" id="KW-0472">Membrane</keyword>
<keyword evidence="13" id="KW-1133">Transmembrane helix</keyword>
<dbReference type="InterPro" id="IPR000642">
    <property type="entry name" value="Peptidase_M41"/>
</dbReference>
<dbReference type="GO" id="GO:0009507">
    <property type="term" value="C:chloroplast"/>
    <property type="evidence" value="ECO:0007669"/>
    <property type="project" value="TreeGrafter"/>
</dbReference>
<feature type="compositionally biased region" description="Gly residues" evidence="16">
    <location>
        <begin position="428"/>
        <end position="437"/>
    </location>
</feature>
<dbReference type="PROSITE" id="PS00674">
    <property type="entry name" value="AAA"/>
    <property type="match status" value="1"/>
</dbReference>
<accession>A0A835Y789</accession>
<dbReference type="Gene3D" id="3.40.50.300">
    <property type="entry name" value="P-loop containing nucleotide triphosphate hydrolases"/>
    <property type="match status" value="2"/>
</dbReference>
<evidence type="ECO:0000259" key="17">
    <source>
        <dbReference type="SMART" id="SM00382"/>
    </source>
</evidence>
<protein>
    <recommendedName>
        <fullName evidence="17">AAA+ ATPase domain-containing protein</fullName>
    </recommendedName>
</protein>
<dbReference type="CDD" id="cd19501">
    <property type="entry name" value="RecA-like_FtsH"/>
    <property type="match status" value="1"/>
</dbReference>
<dbReference type="GO" id="GO:0006508">
    <property type="term" value="P:proteolysis"/>
    <property type="evidence" value="ECO:0007669"/>
    <property type="project" value="UniProtKB-KW"/>
</dbReference>
<dbReference type="AlphaFoldDB" id="A0A835Y789"/>
<dbReference type="FunFam" id="3.40.50.300:FF:000277">
    <property type="entry name" value="ATP-dependent zinc metalloprotease FtsH"/>
    <property type="match status" value="1"/>
</dbReference>
<gene>
    <name evidence="18" type="ORF">HYH03_009514</name>
</gene>
<dbReference type="GO" id="GO:0016887">
    <property type="term" value="F:ATP hydrolysis activity"/>
    <property type="evidence" value="ECO:0007669"/>
    <property type="project" value="InterPro"/>
</dbReference>
<evidence type="ECO:0000256" key="13">
    <source>
        <dbReference type="ARBA" id="ARBA00022989"/>
    </source>
</evidence>
<sequence>MRSSVRPLAPQRGLRRCVLSRGSLRPAALWPRALVPGRGLLLRAAASSSTGADDAAGSAKSRQDAPPSSAPAAPGGTPPPSPGEEPSLPASLTALTSVDGSPSSSPAASLGASSTPPASPAAAPAAAPTSATPSTTDPSPAAPAAAAAQPGASNGPATSASTASASAASGSSLPPLLRGFLSWLASLWAAVRQFPAWVQVQHLRRLREAVEEDPQDADKHAAYLAELGRVNPREVVARVESRRFGTNAAVVAEYLRALLATGRVAQLVKADAAAAASAAAASSAAAATAAAAEAAPPGSLSELLADLQVQLAASSVPGGAAAGGSSGEEGAAAGAAAGPSGRGVAGLGRGALLPGGSVRRPLHVVVTGLPIGTAQASAPPSGSGSWLWRPLALLWRLAGMSVLLVVMAFAYVAGSQAIRRVQASGGAVGSALSGGAGPPVSSVTPGGGRAGQGQGGGGGGPSVEPKEYKKDELPEKSARSFKDVKGCDEAKEELREVVDFLKNPTKFTRLGAKLPKGVLLTGPPGTGKTLLAKAVAGEAGVPFFYRAGSEFEELYVGVGSRRMRALFDAAKKRSPCIVFIDEIDAIGGNRKAWENHTRKTLNQLLVEMDGFESTDGIIVMAATNSTDGIIVMAATNTTDGIIVMAATNSTDGIIVMAATNVPESLDPALKRPGRFDRQVAVPLPDIKGRRDILEYYLDDKPLTPPPLPSPPPVAVPLPDIKGRRDILEYYLDDKPLTPPPLPSPPPCQVAVPLPDIKGRRDILEYYLDDKPLTPPPLPSPPPVAVPLPDIKGRRDILEYYLDDKPLGNDVDRELLARQTQGFSGADLSNLINEAAILAAKEGKDAIVQRMLDWAFDKVLMGVERTSVKRTLEARRRTAFHEAGHALVALATPGAAPIHKATIVPRGHALGMVTQVGREDEFSINRQQMQARIWVCMGGTVAEELVFGQDQVSSGATDDLRQATSMARHMVAECGMSAAIGPVYVAAHDERHGGAGVSEATRQRVDEEVGRMLAEAKAGVRELLETRQADLHALAAALLDRETLTREEINTVLLGAPAAPSDGEAQQAGSGSSGGSGGGSAGTRGREDEHAPAPAPAPAHSAAQEATGSDVAAEAGPGSVAAAAAVGMVESEAAGSGRAEAAGGAPARGAWRRGEQGAEEGTKAEEAESREEAGAEAGAREGERRSADGSGRRWGAGGEEGEEEQRQQQQPLWLWARPGGPGQQGQGSGREGGRS</sequence>
<dbReference type="FunFam" id="1.20.58.760:FF:000001">
    <property type="entry name" value="ATP-dependent zinc metalloprotease FtsH"/>
    <property type="match status" value="1"/>
</dbReference>
<dbReference type="PANTHER" id="PTHR23076:SF97">
    <property type="entry name" value="ATP-DEPENDENT ZINC METALLOPROTEASE YME1L1"/>
    <property type="match status" value="1"/>
</dbReference>
<keyword evidence="19" id="KW-1185">Reference proteome</keyword>
<dbReference type="InterPro" id="IPR003959">
    <property type="entry name" value="ATPase_AAA_core"/>
</dbReference>
<keyword evidence="7" id="KW-0479">Metal-binding</keyword>
<evidence type="ECO:0000256" key="9">
    <source>
        <dbReference type="ARBA" id="ARBA00022801"/>
    </source>
</evidence>
<dbReference type="GO" id="GO:0004222">
    <property type="term" value="F:metalloendopeptidase activity"/>
    <property type="evidence" value="ECO:0007669"/>
    <property type="project" value="InterPro"/>
</dbReference>
<feature type="compositionally biased region" description="Low complexity" evidence="16">
    <location>
        <begin position="45"/>
        <end position="75"/>
    </location>
</feature>
<dbReference type="GO" id="GO:0045037">
    <property type="term" value="P:protein import into chloroplast stroma"/>
    <property type="evidence" value="ECO:0007669"/>
    <property type="project" value="TreeGrafter"/>
</dbReference>
<comment type="similarity">
    <text evidence="3">In the C-terminal section; belongs to the peptidase M41 family.</text>
</comment>
<organism evidence="18 19">
    <name type="scientific">Edaphochlamys debaryana</name>
    <dbReference type="NCBI Taxonomy" id="47281"/>
    <lineage>
        <taxon>Eukaryota</taxon>
        <taxon>Viridiplantae</taxon>
        <taxon>Chlorophyta</taxon>
        <taxon>core chlorophytes</taxon>
        <taxon>Chlorophyceae</taxon>
        <taxon>CS clade</taxon>
        <taxon>Chlamydomonadales</taxon>
        <taxon>Chlamydomonadales incertae sedis</taxon>
        <taxon>Edaphochlamys</taxon>
    </lineage>
</organism>
<comment type="similarity">
    <text evidence="4">In the N-terminal section; belongs to the AAA ATPase family.</text>
</comment>
<evidence type="ECO:0000256" key="14">
    <source>
        <dbReference type="ARBA" id="ARBA00023049"/>
    </source>
</evidence>
<dbReference type="GO" id="GO:0004176">
    <property type="term" value="F:ATP-dependent peptidase activity"/>
    <property type="evidence" value="ECO:0007669"/>
    <property type="project" value="InterPro"/>
</dbReference>
<feature type="region of interest" description="Disordered" evidence="16">
    <location>
        <begin position="428"/>
        <end position="481"/>
    </location>
</feature>
<evidence type="ECO:0000256" key="10">
    <source>
        <dbReference type="ARBA" id="ARBA00022833"/>
    </source>
</evidence>
<evidence type="ECO:0000256" key="16">
    <source>
        <dbReference type="SAM" id="MobiDB-lite"/>
    </source>
</evidence>
<feature type="domain" description="AAA+ ATPase" evidence="17">
    <location>
        <begin position="514"/>
        <end position="685"/>
    </location>
</feature>
<dbReference type="GO" id="GO:0016020">
    <property type="term" value="C:membrane"/>
    <property type="evidence" value="ECO:0007669"/>
    <property type="project" value="UniProtKB-SubCell"/>
</dbReference>
<evidence type="ECO:0000256" key="11">
    <source>
        <dbReference type="ARBA" id="ARBA00022840"/>
    </source>
</evidence>
<feature type="region of interest" description="Disordered" evidence="16">
    <location>
        <begin position="45"/>
        <end position="168"/>
    </location>
</feature>
<dbReference type="GO" id="GO:0046872">
    <property type="term" value="F:metal ion binding"/>
    <property type="evidence" value="ECO:0007669"/>
    <property type="project" value="UniProtKB-KW"/>
</dbReference>